<organism evidence="1">
    <name type="scientific">Arundo donax</name>
    <name type="common">Giant reed</name>
    <name type="synonym">Donax arundinaceus</name>
    <dbReference type="NCBI Taxonomy" id="35708"/>
    <lineage>
        <taxon>Eukaryota</taxon>
        <taxon>Viridiplantae</taxon>
        <taxon>Streptophyta</taxon>
        <taxon>Embryophyta</taxon>
        <taxon>Tracheophyta</taxon>
        <taxon>Spermatophyta</taxon>
        <taxon>Magnoliopsida</taxon>
        <taxon>Liliopsida</taxon>
        <taxon>Poales</taxon>
        <taxon>Poaceae</taxon>
        <taxon>PACMAD clade</taxon>
        <taxon>Arundinoideae</taxon>
        <taxon>Arundineae</taxon>
        <taxon>Arundo</taxon>
    </lineage>
</organism>
<dbReference type="AlphaFoldDB" id="A0A0A8ZLM4"/>
<evidence type="ECO:0000313" key="1">
    <source>
        <dbReference type="EMBL" id="JAD39701.1"/>
    </source>
</evidence>
<reference evidence="1" key="2">
    <citation type="journal article" date="2015" name="Data Brief">
        <title>Shoot transcriptome of the giant reed, Arundo donax.</title>
        <authorList>
            <person name="Barrero R.A."/>
            <person name="Guerrero F.D."/>
            <person name="Moolhuijzen P."/>
            <person name="Goolsby J.A."/>
            <person name="Tidwell J."/>
            <person name="Bellgard S.E."/>
            <person name="Bellgard M.I."/>
        </authorList>
    </citation>
    <scope>NUCLEOTIDE SEQUENCE</scope>
    <source>
        <tissue evidence="1">Shoot tissue taken approximately 20 cm above the soil surface</tissue>
    </source>
</reference>
<name>A0A0A8ZLM4_ARUDO</name>
<accession>A0A0A8ZLM4</accession>
<proteinExistence type="predicted"/>
<dbReference type="EMBL" id="GBRH01258194">
    <property type="protein sequence ID" value="JAD39701.1"/>
    <property type="molecule type" value="Transcribed_RNA"/>
</dbReference>
<sequence length="79" mass="9317">MEHQLHRMIECIFSTSCKTIWPFWPSKMRQHNSEKSKWAKLTIKDSFVSQAWKRAKLTIFHGTSSESRCRVRTGNSTSE</sequence>
<protein>
    <submittedName>
        <fullName evidence="1">Uncharacterized protein</fullName>
    </submittedName>
</protein>
<reference evidence="1" key="1">
    <citation type="submission" date="2014-09" db="EMBL/GenBank/DDBJ databases">
        <authorList>
            <person name="Magalhaes I.L.F."/>
            <person name="Oliveira U."/>
            <person name="Santos F.R."/>
            <person name="Vidigal T.H.D.A."/>
            <person name="Brescovit A.D."/>
            <person name="Santos A.J."/>
        </authorList>
    </citation>
    <scope>NUCLEOTIDE SEQUENCE</scope>
    <source>
        <tissue evidence="1">Shoot tissue taken approximately 20 cm above the soil surface</tissue>
    </source>
</reference>